<dbReference type="KEGG" id="phs:C2L64_50465"/>
<dbReference type="AlphaFoldDB" id="A0AAJ4VT25"/>
<dbReference type="Proteomes" id="UP000236649">
    <property type="component" value="Chromosome 5"/>
</dbReference>
<evidence type="ECO:0000313" key="2">
    <source>
        <dbReference type="Proteomes" id="UP000236649"/>
    </source>
</evidence>
<evidence type="ECO:0000313" key="1">
    <source>
        <dbReference type="EMBL" id="AUT76449.1"/>
    </source>
</evidence>
<dbReference type="GeneID" id="55536461"/>
<accession>A0AAJ4VT25</accession>
<reference evidence="1 2" key="1">
    <citation type="submission" date="2018-01" db="EMBL/GenBank/DDBJ databases">
        <title>Species boundaries and ecological features among Paraburkholderia terrae DSMZ17804T, P. hospita DSMZ17164T and P. caribensis DSMZ13236T.</title>
        <authorList>
            <person name="Pratama A.A."/>
        </authorList>
    </citation>
    <scope>NUCLEOTIDE SEQUENCE [LARGE SCALE GENOMIC DNA]</scope>
    <source>
        <strain evidence="1 2">DSM 17164</strain>
    </source>
</reference>
<gene>
    <name evidence="1" type="ORF">C2L64_50465</name>
</gene>
<organism evidence="1 2">
    <name type="scientific">Paraburkholderia hospita</name>
    <dbReference type="NCBI Taxonomy" id="169430"/>
    <lineage>
        <taxon>Bacteria</taxon>
        <taxon>Pseudomonadati</taxon>
        <taxon>Pseudomonadota</taxon>
        <taxon>Betaproteobacteria</taxon>
        <taxon>Burkholderiales</taxon>
        <taxon>Burkholderiaceae</taxon>
        <taxon>Paraburkholderia</taxon>
    </lineage>
</organism>
<name>A0AAJ4VT25_9BURK</name>
<sequence>MDIFFYWKDFVSDVNEGRIGTLGADTDKLAELQERLPRKVWTFTTPKGMKGNIKLISSMWITDKRPASFVPKWRHNLFYDAASPRSVLYTNSGSPEKIEEVSSYLNNRFNQAFRSNFHGEKGLHAMEADVVRGFEKLVRDYETVQFMDGIKEGMLGQNR</sequence>
<protein>
    <submittedName>
        <fullName evidence="1">Uncharacterized protein</fullName>
    </submittedName>
</protein>
<dbReference type="EMBL" id="CP026109">
    <property type="protein sequence ID" value="AUT76449.1"/>
    <property type="molecule type" value="Genomic_DNA"/>
</dbReference>
<proteinExistence type="predicted"/>
<dbReference type="RefSeq" id="WP_090837067.1">
    <property type="nucleotide sequence ID" value="NZ_CADFGJ010000014.1"/>
</dbReference>